<dbReference type="AlphaFoldDB" id="A7MV81"/>
<reference evidence="1 2" key="1">
    <citation type="submission" date="2007-08" db="EMBL/GenBank/DDBJ databases">
        <authorList>
            <consortium name="The Vibrio harveyi Genome Sequencing Project"/>
            <person name="Bassler B."/>
            <person name="Clifton S.W."/>
            <person name="Fulton L."/>
            <person name="Delehaunty K."/>
            <person name="Fronick C."/>
            <person name="Harrison M."/>
            <person name="Markivic C."/>
            <person name="Fulton R."/>
            <person name="Tin-Wollam A.-M."/>
            <person name="Shah N."/>
            <person name="Pepin K."/>
            <person name="Nash W."/>
            <person name="Thiruvilangam P."/>
            <person name="Bhonagiri V."/>
            <person name="Waters C."/>
            <person name="Tu K.C."/>
            <person name="Irgon J."/>
            <person name="Wilson R.K."/>
        </authorList>
    </citation>
    <scope>NUCLEOTIDE SEQUENCE [LARGE SCALE GENOMIC DNA]</scope>
    <source>
        <strain evidence="2">ATCC BAA-1116 / BB120</strain>
    </source>
</reference>
<proteinExistence type="predicted"/>
<dbReference type="Proteomes" id="UP000008152">
    <property type="component" value="Chromosome I"/>
</dbReference>
<sequence length="60" mass="6972">MYVATNEGPDVFNKNNNQFIGILVSIISYEIYNRYSGVELPKAQAFFSKKRLVTVLYFIF</sequence>
<dbReference type="RefSeq" id="WP_012127324.1">
    <property type="nucleotide sequence ID" value="NC_009783.1"/>
</dbReference>
<evidence type="ECO:0000313" key="2">
    <source>
        <dbReference type="Proteomes" id="UP000008152"/>
    </source>
</evidence>
<dbReference type="EMBL" id="CP000789">
    <property type="protein sequence ID" value="ABU70409.1"/>
    <property type="molecule type" value="Genomic_DNA"/>
</dbReference>
<organism evidence="1 2">
    <name type="scientific">Vibrio campbellii (strain ATCC BAA-1116)</name>
    <dbReference type="NCBI Taxonomy" id="2902295"/>
    <lineage>
        <taxon>Bacteria</taxon>
        <taxon>Pseudomonadati</taxon>
        <taxon>Pseudomonadota</taxon>
        <taxon>Gammaproteobacteria</taxon>
        <taxon>Vibrionales</taxon>
        <taxon>Vibrionaceae</taxon>
        <taxon>Vibrio</taxon>
    </lineage>
</organism>
<accession>A7MV81</accession>
<dbReference type="KEGG" id="vha:VIBHAR_01434"/>
<gene>
    <name evidence="1" type="ordered locus">VIBHAR_01434</name>
</gene>
<protein>
    <submittedName>
        <fullName evidence="1">Uncharacterized protein</fullName>
    </submittedName>
</protein>
<dbReference type="PATRIC" id="fig|338187.25.peg.1219"/>
<name>A7MV81_VIBC1</name>
<evidence type="ECO:0000313" key="1">
    <source>
        <dbReference type="EMBL" id="ABU70409.1"/>
    </source>
</evidence>